<feature type="domain" description="Peptidase S9A N-terminal" evidence="2">
    <location>
        <begin position="1"/>
        <end position="243"/>
    </location>
</feature>
<dbReference type="PANTHER" id="PTHR11757">
    <property type="entry name" value="PROTEASE FAMILY S9A OLIGOPEPTIDASE"/>
    <property type="match status" value="1"/>
</dbReference>
<reference evidence="3" key="1">
    <citation type="submission" date="2018-05" db="EMBL/GenBank/DDBJ databases">
        <authorList>
            <person name="Lanie J.A."/>
            <person name="Ng W.-L."/>
            <person name="Kazmierczak K.M."/>
            <person name="Andrzejewski T.M."/>
            <person name="Davidsen T.M."/>
            <person name="Wayne K.J."/>
            <person name="Tettelin H."/>
            <person name="Glass J.I."/>
            <person name="Rusch D."/>
            <person name="Podicherti R."/>
            <person name="Tsui H.-C.T."/>
            <person name="Winkler M.E."/>
        </authorList>
    </citation>
    <scope>NUCLEOTIDE SEQUENCE</scope>
</reference>
<evidence type="ECO:0000259" key="2">
    <source>
        <dbReference type="Pfam" id="PF02897"/>
    </source>
</evidence>
<name>A0A383BUZ6_9ZZZZ</name>
<evidence type="ECO:0000256" key="1">
    <source>
        <dbReference type="ARBA" id="ARBA00005228"/>
    </source>
</evidence>
<dbReference type="Pfam" id="PF02897">
    <property type="entry name" value="Peptidase_S9_N"/>
    <property type="match status" value="1"/>
</dbReference>
<accession>A0A383BUZ6</accession>
<feature type="non-terminal residue" evidence="3">
    <location>
        <position position="1"/>
    </location>
</feature>
<sequence>SLDLKGSEYFTIYVRKISDNKIISDEIHETSGSVTWSLDDKYIFYSKLDEHHRPRKIYRHQIGTKTKDDQLIYEEKDQGFTCGISISSDEKYFFISTSDHTTSEIYFFDVNDLNLKLKLFRKRQKEIRYSVDSWKENFFIHTNLDAEDFKICICKQENIKKWQDYIPATKGVLIGGFDLLNEWMIRSELRDALIKLYVRNLKTGKEEELVITDEKVITPGTSLMQKNRNTNKLYIGYNSPKTPG</sequence>
<protein>
    <recommendedName>
        <fullName evidence="2">Peptidase S9A N-terminal domain-containing protein</fullName>
    </recommendedName>
</protein>
<dbReference type="InterPro" id="IPR051543">
    <property type="entry name" value="Serine_Peptidase_S9A"/>
</dbReference>
<gene>
    <name evidence="3" type="ORF">METZ01_LOCUS476920</name>
</gene>
<comment type="similarity">
    <text evidence="1">Belongs to the peptidase S9A family.</text>
</comment>
<dbReference type="SUPFAM" id="SSF50993">
    <property type="entry name" value="Peptidase/esterase 'gauge' domain"/>
    <property type="match status" value="1"/>
</dbReference>
<organism evidence="3">
    <name type="scientific">marine metagenome</name>
    <dbReference type="NCBI Taxonomy" id="408172"/>
    <lineage>
        <taxon>unclassified sequences</taxon>
        <taxon>metagenomes</taxon>
        <taxon>ecological metagenomes</taxon>
    </lineage>
</organism>
<dbReference type="PANTHER" id="PTHR11757:SF19">
    <property type="entry name" value="PROLYL ENDOPEPTIDASE-LIKE"/>
    <property type="match status" value="1"/>
</dbReference>
<dbReference type="GO" id="GO:0004252">
    <property type="term" value="F:serine-type endopeptidase activity"/>
    <property type="evidence" value="ECO:0007669"/>
    <property type="project" value="InterPro"/>
</dbReference>
<feature type="non-terminal residue" evidence="3">
    <location>
        <position position="244"/>
    </location>
</feature>
<dbReference type="InterPro" id="IPR023302">
    <property type="entry name" value="Pept_S9A_N"/>
</dbReference>
<proteinExistence type="inferred from homology"/>
<dbReference type="Gene3D" id="2.130.10.120">
    <property type="entry name" value="Prolyl oligopeptidase, N-terminal domain"/>
    <property type="match status" value="1"/>
</dbReference>
<dbReference type="AlphaFoldDB" id="A0A383BUZ6"/>
<evidence type="ECO:0000313" key="3">
    <source>
        <dbReference type="EMBL" id="SVE24066.1"/>
    </source>
</evidence>
<dbReference type="EMBL" id="UINC01203688">
    <property type="protein sequence ID" value="SVE24066.1"/>
    <property type="molecule type" value="Genomic_DNA"/>
</dbReference>